<dbReference type="Proteomes" id="UP000186141">
    <property type="component" value="Unassembled WGS sequence"/>
</dbReference>
<dbReference type="OrthoDB" id="7659053at2"/>
<dbReference type="EMBL" id="FTOT01000001">
    <property type="protein sequence ID" value="SIS54496.1"/>
    <property type="molecule type" value="Genomic_DNA"/>
</dbReference>
<sequence>MRKFLLSAGILLASGTATLAGPIENACMSSPRAKGDRALCTCIQQAADRTLQRSEQRRAARFFKDPDQAQQIRMSKSDSDNEFWARYRAFGEMAEAFCAR</sequence>
<evidence type="ECO:0008006" key="4">
    <source>
        <dbReference type="Google" id="ProtNLM"/>
    </source>
</evidence>
<dbReference type="STRING" id="1086013.SAMN05421774_101125"/>
<evidence type="ECO:0000313" key="3">
    <source>
        <dbReference type="Proteomes" id="UP000186141"/>
    </source>
</evidence>
<proteinExistence type="predicted"/>
<feature type="chain" id="PRO_5009943059" description="Arginine transporter" evidence="1">
    <location>
        <begin position="20"/>
        <end position="100"/>
    </location>
</feature>
<dbReference type="RefSeq" id="WP_076527697.1">
    <property type="nucleotide sequence ID" value="NZ_BMEH01000001.1"/>
</dbReference>
<gene>
    <name evidence="2" type="ORF">SAMN05421774_101125</name>
</gene>
<reference evidence="2 3" key="1">
    <citation type="submission" date="2017-01" db="EMBL/GenBank/DDBJ databases">
        <authorList>
            <person name="Mah S.A."/>
            <person name="Swanson W.J."/>
            <person name="Moy G.W."/>
            <person name="Vacquier V.D."/>
        </authorList>
    </citation>
    <scope>NUCLEOTIDE SEQUENCE [LARGE SCALE GENOMIC DNA]</scope>
    <source>
        <strain evidence="2 3">DSM 26375</strain>
    </source>
</reference>
<evidence type="ECO:0000313" key="2">
    <source>
        <dbReference type="EMBL" id="SIS54496.1"/>
    </source>
</evidence>
<keyword evidence="3" id="KW-1185">Reference proteome</keyword>
<feature type="signal peptide" evidence="1">
    <location>
        <begin position="1"/>
        <end position="19"/>
    </location>
</feature>
<accession>A0A1N7JZ13</accession>
<name>A0A1N7JZ13_9RHOB</name>
<dbReference type="AlphaFoldDB" id="A0A1N7JZ13"/>
<keyword evidence="1" id="KW-0732">Signal</keyword>
<evidence type="ECO:0000256" key="1">
    <source>
        <dbReference type="SAM" id="SignalP"/>
    </source>
</evidence>
<protein>
    <recommendedName>
        <fullName evidence="4">Arginine transporter</fullName>
    </recommendedName>
</protein>
<organism evidence="2 3">
    <name type="scientific">Gemmobacter megaterium</name>
    <dbReference type="NCBI Taxonomy" id="1086013"/>
    <lineage>
        <taxon>Bacteria</taxon>
        <taxon>Pseudomonadati</taxon>
        <taxon>Pseudomonadota</taxon>
        <taxon>Alphaproteobacteria</taxon>
        <taxon>Rhodobacterales</taxon>
        <taxon>Paracoccaceae</taxon>
        <taxon>Gemmobacter</taxon>
    </lineage>
</organism>